<name>A0A6P8Z2E8_THRPL</name>
<dbReference type="PANTHER" id="PTHR11839:SF1">
    <property type="entry name" value="ADP-SUGAR PYROPHOSPHATASE"/>
    <property type="match status" value="1"/>
</dbReference>
<dbReference type="GO" id="GO:0006753">
    <property type="term" value="P:nucleoside phosphate metabolic process"/>
    <property type="evidence" value="ECO:0007669"/>
    <property type="project" value="TreeGrafter"/>
</dbReference>
<evidence type="ECO:0000256" key="1">
    <source>
        <dbReference type="ARBA" id="ARBA00022801"/>
    </source>
</evidence>
<dbReference type="RefSeq" id="XP_034240761.1">
    <property type="nucleotide sequence ID" value="XM_034384870.1"/>
</dbReference>
<accession>A0A6P8Z2E8</accession>
<dbReference type="InterPro" id="IPR000086">
    <property type="entry name" value="NUDIX_hydrolase_dom"/>
</dbReference>
<evidence type="ECO:0000259" key="2">
    <source>
        <dbReference type="Pfam" id="PF00293"/>
    </source>
</evidence>
<dbReference type="GO" id="GO:0005634">
    <property type="term" value="C:nucleus"/>
    <property type="evidence" value="ECO:0007669"/>
    <property type="project" value="TreeGrafter"/>
</dbReference>
<evidence type="ECO:0000313" key="3">
    <source>
        <dbReference type="Proteomes" id="UP000515158"/>
    </source>
</evidence>
<dbReference type="AlphaFoldDB" id="A0A6P8Z2E8"/>
<feature type="domain" description="Nudix hydrolase" evidence="2">
    <location>
        <begin position="102"/>
        <end position="207"/>
    </location>
</feature>
<dbReference type="KEGG" id="tpal:117645005"/>
<evidence type="ECO:0000313" key="5">
    <source>
        <dbReference type="RefSeq" id="XP_034240762.1"/>
    </source>
</evidence>
<dbReference type="Pfam" id="PF00293">
    <property type="entry name" value="NUDIX"/>
    <property type="match status" value="1"/>
</dbReference>
<evidence type="ECO:0000313" key="4">
    <source>
        <dbReference type="RefSeq" id="XP_034240761.1"/>
    </source>
</evidence>
<dbReference type="OrthoDB" id="10249920at2759"/>
<organism evidence="5">
    <name type="scientific">Thrips palmi</name>
    <name type="common">Melon thrips</name>
    <dbReference type="NCBI Taxonomy" id="161013"/>
    <lineage>
        <taxon>Eukaryota</taxon>
        <taxon>Metazoa</taxon>
        <taxon>Ecdysozoa</taxon>
        <taxon>Arthropoda</taxon>
        <taxon>Hexapoda</taxon>
        <taxon>Insecta</taxon>
        <taxon>Pterygota</taxon>
        <taxon>Neoptera</taxon>
        <taxon>Paraneoptera</taxon>
        <taxon>Thysanoptera</taxon>
        <taxon>Terebrantia</taxon>
        <taxon>Thripoidea</taxon>
        <taxon>Thripidae</taxon>
        <taxon>Thrips</taxon>
    </lineage>
</organism>
<dbReference type="Gene3D" id="3.90.79.10">
    <property type="entry name" value="Nucleoside Triphosphate Pyrophosphohydrolase"/>
    <property type="match status" value="1"/>
</dbReference>
<dbReference type="InterPro" id="IPR015797">
    <property type="entry name" value="NUDIX_hydrolase-like_dom_sf"/>
</dbReference>
<reference evidence="4 5" key="1">
    <citation type="submission" date="2025-04" db="UniProtKB">
        <authorList>
            <consortium name="RefSeq"/>
        </authorList>
    </citation>
    <scope>IDENTIFICATION</scope>
    <source>
        <tissue evidence="4 5">Total insect</tissue>
    </source>
</reference>
<dbReference type="GO" id="GO:0047631">
    <property type="term" value="F:ADP-ribose diphosphatase activity"/>
    <property type="evidence" value="ECO:0007669"/>
    <property type="project" value="TreeGrafter"/>
</dbReference>
<dbReference type="PANTHER" id="PTHR11839">
    <property type="entry name" value="UDP/ADP-SUGAR PYROPHOSPHATASE"/>
    <property type="match status" value="1"/>
</dbReference>
<protein>
    <submittedName>
        <fullName evidence="4 5">ADP-sugar pyrophosphatase-like</fullName>
    </submittedName>
</protein>
<dbReference type="GeneID" id="117645005"/>
<proteinExistence type="predicted"/>
<keyword evidence="3" id="KW-1185">Reference proteome</keyword>
<dbReference type="Proteomes" id="UP000515158">
    <property type="component" value="Unplaced"/>
</dbReference>
<dbReference type="GO" id="GO:0019693">
    <property type="term" value="P:ribose phosphate metabolic process"/>
    <property type="evidence" value="ECO:0007669"/>
    <property type="project" value="TreeGrafter"/>
</dbReference>
<dbReference type="SUPFAM" id="SSF55811">
    <property type="entry name" value="Nudix"/>
    <property type="match status" value="1"/>
</dbReference>
<dbReference type="RefSeq" id="XP_034240762.1">
    <property type="nucleotide sequence ID" value="XM_034384871.1"/>
</dbReference>
<sequence>MNAGLDVLRRLPAEDDIMDEMTVPMAMPRKLSHGTTDTTDDGSRVVGEKVLARGDWLQLSQITYIDPDGVSRQWEGCSRISRNPTSRIDSVLVIAWYRRMLHYDCVVLVKQFRPALSKHTIEMPSGLVLENETPEQSAERELLECTGFFGAARKVGPVLAADPAVAGGALRIVTVEVNGDEPGNNFINARAAGERHKVPILVPVSELLEKLRAFAQAGFVIDSRIDAFAIGLVMGNSGRKIDPNYAAVAATTAAQNCRRRC</sequence>
<keyword evidence="1" id="KW-0378">Hydrolase</keyword>
<gene>
    <name evidence="4 5" type="primary">LOC117645005</name>
</gene>